<proteinExistence type="predicted"/>
<protein>
    <recommendedName>
        <fullName evidence="3">SAM-dependent methyltransferase</fullName>
    </recommendedName>
</protein>
<name>F0SZH8_SYNGF</name>
<reference evidence="1 2" key="1">
    <citation type="journal article" date="2011" name="Stand. Genomic Sci.">
        <title>Complete genome sequence of Syntrophobotulus glycolicus type strain (FlGlyR).</title>
        <authorList>
            <person name="Han C."/>
            <person name="Mwirichia R."/>
            <person name="Chertkov O."/>
            <person name="Held B."/>
            <person name="Lapidus A."/>
            <person name="Nolan M."/>
            <person name="Lucas S."/>
            <person name="Hammon N."/>
            <person name="Deshpande S."/>
            <person name="Cheng J.F."/>
            <person name="Tapia R."/>
            <person name="Goodwin L."/>
            <person name="Pitluck S."/>
            <person name="Huntemann M."/>
            <person name="Liolios K."/>
            <person name="Ivanova N."/>
            <person name="Pagani I."/>
            <person name="Mavromatis K."/>
            <person name="Ovchinikova G."/>
            <person name="Pati A."/>
            <person name="Chen A."/>
            <person name="Palaniappan K."/>
            <person name="Land M."/>
            <person name="Hauser L."/>
            <person name="Brambilla E.M."/>
            <person name="Rohde M."/>
            <person name="Spring S."/>
            <person name="Sikorski J."/>
            <person name="Goker M."/>
            <person name="Woyke T."/>
            <person name="Bristow J."/>
            <person name="Eisen J.A."/>
            <person name="Markowitz V."/>
            <person name="Hugenholtz P."/>
            <person name="Kyrpides N.C."/>
            <person name="Klenk H.P."/>
            <person name="Detter J.C."/>
        </authorList>
    </citation>
    <scope>NUCLEOTIDE SEQUENCE [LARGE SCALE GENOMIC DNA]</scope>
    <source>
        <strain evidence="2">DSM 8271 / FlGlyR</strain>
    </source>
</reference>
<evidence type="ECO:0000313" key="2">
    <source>
        <dbReference type="Proteomes" id="UP000007488"/>
    </source>
</evidence>
<accession>F0SZH8</accession>
<evidence type="ECO:0008006" key="3">
    <source>
        <dbReference type="Google" id="ProtNLM"/>
    </source>
</evidence>
<dbReference type="KEGG" id="sgy:Sgly_1767"/>
<dbReference type="Pfam" id="PF04445">
    <property type="entry name" value="SAM_MT"/>
    <property type="match status" value="1"/>
</dbReference>
<dbReference type="HOGENOM" id="CLU_093128_0_0_9"/>
<gene>
    <name evidence="1" type="ordered locus">Sgly_1767</name>
</gene>
<dbReference type="PANTHER" id="PTHR36112:SF1">
    <property type="entry name" value="RIBOSOMAL RNA SMALL SUBUNIT METHYLTRANSFERASE J"/>
    <property type="match status" value="1"/>
</dbReference>
<reference evidence="2" key="2">
    <citation type="submission" date="2011-02" db="EMBL/GenBank/DDBJ databases">
        <title>The complete genome of Syntrophobotulus glycolicus DSM 8271.</title>
        <authorList>
            <person name="Lucas S."/>
            <person name="Copeland A."/>
            <person name="Lapidus A."/>
            <person name="Bruce D."/>
            <person name="Goodwin L."/>
            <person name="Pitluck S."/>
            <person name="Kyrpides N."/>
            <person name="Mavromatis K."/>
            <person name="Pagani I."/>
            <person name="Ivanova N."/>
            <person name="Mikhailova N."/>
            <person name="Chertkov O."/>
            <person name="Held B."/>
            <person name="Detter J.C."/>
            <person name="Tapia R."/>
            <person name="Han C."/>
            <person name="Land M."/>
            <person name="Hauser L."/>
            <person name="Markowitz V."/>
            <person name="Cheng J.-F."/>
            <person name="Hugenholtz P."/>
            <person name="Woyke T."/>
            <person name="Wu D."/>
            <person name="Spring S."/>
            <person name="Schroeder M."/>
            <person name="Brambilla E."/>
            <person name="Klenk H.-P."/>
            <person name="Eisen J.A."/>
        </authorList>
    </citation>
    <scope>NUCLEOTIDE SEQUENCE [LARGE SCALE GENOMIC DNA]</scope>
    <source>
        <strain evidence="2">DSM 8271 / FlGlyR</strain>
    </source>
</reference>
<sequence>MLSADHGQQLIYYQSTIPADGEPEIVRWLKEHSDLRLILAEKNQTLSGPVLKIYKKRISLEEGGTSFFFHPSMALLRMINLLKGEADRFLEAAEIRKGDCFLDATMGLGSDTLLASWAAGQSGQVTALESSPLIYALVREGITEMSSLRPPKLKNALKERAWSELIRGTEKIMLFHSDHLDYLRSLKDRSYDIVYFDPMFNSTVDSSASIKPLKLWSDSTGLRLEAVEQACRVARRKVLLKERKGSGEFDRLGFTIVPSGKYSSFHYGEINLK</sequence>
<dbReference type="PANTHER" id="PTHR36112">
    <property type="entry name" value="RIBOSOMAL RNA SMALL SUBUNIT METHYLTRANSFERASE J"/>
    <property type="match status" value="1"/>
</dbReference>
<dbReference type="EMBL" id="CP002547">
    <property type="protein sequence ID" value="ADY56064.1"/>
    <property type="molecule type" value="Genomic_DNA"/>
</dbReference>
<dbReference type="InterPro" id="IPR007536">
    <property type="entry name" value="16SrRNA_methylTrfase_J"/>
</dbReference>
<dbReference type="RefSeq" id="WP_013624932.1">
    <property type="nucleotide sequence ID" value="NC_015172.1"/>
</dbReference>
<dbReference type="Proteomes" id="UP000007488">
    <property type="component" value="Chromosome"/>
</dbReference>
<dbReference type="Gene3D" id="3.40.50.150">
    <property type="entry name" value="Vaccinia Virus protein VP39"/>
    <property type="match status" value="1"/>
</dbReference>
<dbReference type="GO" id="GO:0008990">
    <property type="term" value="F:rRNA (guanine-N2-)-methyltransferase activity"/>
    <property type="evidence" value="ECO:0007669"/>
    <property type="project" value="InterPro"/>
</dbReference>
<dbReference type="STRING" id="645991.Sgly_1767"/>
<evidence type="ECO:0000313" key="1">
    <source>
        <dbReference type="EMBL" id="ADY56064.1"/>
    </source>
</evidence>
<dbReference type="InterPro" id="IPR029063">
    <property type="entry name" value="SAM-dependent_MTases_sf"/>
</dbReference>
<organism evidence="1 2">
    <name type="scientific">Syntrophobotulus glycolicus (strain DSM 8271 / FlGlyR)</name>
    <dbReference type="NCBI Taxonomy" id="645991"/>
    <lineage>
        <taxon>Bacteria</taxon>
        <taxon>Bacillati</taxon>
        <taxon>Bacillota</taxon>
        <taxon>Clostridia</taxon>
        <taxon>Eubacteriales</taxon>
        <taxon>Desulfitobacteriaceae</taxon>
        <taxon>Syntrophobotulus</taxon>
    </lineage>
</organism>
<dbReference type="AlphaFoldDB" id="F0SZH8"/>
<dbReference type="eggNOG" id="COG0742">
    <property type="taxonomic scope" value="Bacteria"/>
</dbReference>
<dbReference type="SUPFAM" id="SSF53335">
    <property type="entry name" value="S-adenosyl-L-methionine-dependent methyltransferases"/>
    <property type="match status" value="1"/>
</dbReference>
<keyword evidence="2" id="KW-1185">Reference proteome</keyword>
<dbReference type="OrthoDB" id="1653798at2"/>